<dbReference type="InterPro" id="IPR043129">
    <property type="entry name" value="ATPase_NBD"/>
</dbReference>
<dbReference type="InterPro" id="IPR007813">
    <property type="entry name" value="PilN"/>
</dbReference>
<dbReference type="Gene3D" id="3.30.420.380">
    <property type="match status" value="1"/>
</dbReference>
<dbReference type="Pfam" id="PF05137">
    <property type="entry name" value="PilN"/>
    <property type="match status" value="1"/>
</dbReference>
<feature type="transmembrane region" description="Helical" evidence="1">
    <location>
        <begin position="218"/>
        <end position="239"/>
    </location>
</feature>
<proteinExistence type="predicted"/>
<dbReference type="OrthoDB" id="5621075at2"/>
<organism evidence="2 3">
    <name type="scientific">Candidatus Nitrosoglobus terrae</name>
    <dbReference type="NCBI Taxonomy" id="1630141"/>
    <lineage>
        <taxon>Bacteria</taxon>
        <taxon>Pseudomonadati</taxon>
        <taxon>Pseudomonadota</taxon>
        <taxon>Gammaproteobacteria</taxon>
        <taxon>Chromatiales</taxon>
        <taxon>Chromatiaceae</taxon>
        <taxon>Candidatus Nitrosoglobus</taxon>
    </lineage>
</organism>
<sequence length="372" mass="42457">MKYQSKRKQQKSSAKVASSHSLNIDVNIDLSRFLAWWGQGLMYYLPPSVRQLFWHQAATVVLEPQGDGVRIQRLRRESNEVLGFYDGVRRWDTSLLHEGEVLIFRLPAAQVLSKSIELPFAAEENLRQVLAFEMERHTPFTVNQVYYDFEVISRNATTRQITIRLVVAPQRILNEWLERLSDWGLQPAVVSVVGLEKMRINLLPQESRPVKSSILPRINIGLGVLLLVLVATATLLPLWQERNVVIQLMPKVAAAQQQAEAVVAIRQQLEKAVKASEFLIKEKRQYPSAVEFLYELTHILPDSIWLQQLDFTRGELNIRGEAVEASALIALLQSSTYMKNAQFRSPITTDSQTGRDRFHITAQIPKVEIPLS</sequence>
<evidence type="ECO:0000313" key="3">
    <source>
        <dbReference type="Proteomes" id="UP000243679"/>
    </source>
</evidence>
<accession>A0A1Q2SK85</accession>
<evidence type="ECO:0000256" key="1">
    <source>
        <dbReference type="SAM" id="Phobius"/>
    </source>
</evidence>
<keyword evidence="3" id="KW-1185">Reference proteome</keyword>
<dbReference type="EMBL" id="AP014836">
    <property type="protein sequence ID" value="BAW79528.1"/>
    <property type="molecule type" value="Genomic_DNA"/>
</dbReference>
<dbReference type="InterPro" id="IPR052534">
    <property type="entry name" value="Extracell_DNA_Util/SecSys_Comp"/>
</dbReference>
<dbReference type="Proteomes" id="UP000243679">
    <property type="component" value="Chromosome"/>
</dbReference>
<dbReference type="SUPFAM" id="SSF53067">
    <property type="entry name" value="Actin-like ATPase domain"/>
    <property type="match status" value="1"/>
</dbReference>
<protein>
    <submittedName>
        <fullName evidence="2">Fimbrial assembly family protein</fullName>
    </submittedName>
</protein>
<name>A0A1Q2SK85_9GAMM</name>
<gene>
    <name evidence="2" type="ORF">TAO_0158</name>
</gene>
<dbReference type="KEGG" id="ntt:TAO_0158"/>
<dbReference type="PANTHER" id="PTHR40278">
    <property type="entry name" value="DNA UTILIZATION PROTEIN HOFN"/>
    <property type="match status" value="1"/>
</dbReference>
<dbReference type="AlphaFoldDB" id="A0A1Q2SK85"/>
<keyword evidence="1" id="KW-0472">Membrane</keyword>
<reference evidence="2 3" key="1">
    <citation type="journal article" date="2017" name="ISME J.">
        <title>An acid-tolerant ammonia-oxidizing ?-proteobacterium from soil.</title>
        <authorList>
            <person name="Hayatsu M."/>
            <person name="Tago K."/>
            <person name="Uchiyama I."/>
            <person name="Toyoda A."/>
            <person name="Wang Y."/>
            <person name="Shimomura Y."/>
            <person name="Okubo T."/>
            <person name="Kurisu F."/>
            <person name="Hirono Y."/>
            <person name="Nonaka K."/>
            <person name="Akiyama H."/>
            <person name="Itoh T."/>
            <person name="Takami H."/>
        </authorList>
    </citation>
    <scope>NUCLEOTIDE SEQUENCE [LARGE SCALE GENOMIC DNA]</scope>
    <source>
        <strain evidence="2 3">TAO100</strain>
    </source>
</reference>
<dbReference type="PANTHER" id="PTHR40278:SF1">
    <property type="entry name" value="DNA UTILIZATION PROTEIN HOFN"/>
    <property type="match status" value="1"/>
</dbReference>
<keyword evidence="1" id="KW-1133">Transmembrane helix</keyword>
<dbReference type="RefSeq" id="WP_096526184.1">
    <property type="nucleotide sequence ID" value="NZ_AP014836.1"/>
</dbReference>
<evidence type="ECO:0000313" key="2">
    <source>
        <dbReference type="EMBL" id="BAW79528.1"/>
    </source>
</evidence>
<keyword evidence="1" id="KW-0812">Transmembrane</keyword>